<sequence length="439" mass="48014">MSSGDGRIQQEDDDEIDPSSLGDWRQFRMNLSQGASSTSSEAAIDGIDLGGAKETKVKERPRSVSAKNEELLKKQNSKLAEEYMNGVWAHESALVEVGGLVCRLPLEAEIYRGKDSSLNQRLMDLLDSDQFGNVESGDIPNSLQSSASTGGAAASSTASPIQRSAEDSAPAVNDDSSTFSPLAAKTTYWYRGAERMLKEELESILSNADPSGKLEADKLSPNSMEMLQRYVDHQQNWQEVCLVVEKDDRLGYAKTLTINRPMAFTLSKSMGRLVLMGALSAENGQAVVRQEGDGKETMRLVKFLSAFENQCAVYVGGEDGMDQPGLLIHGIEDLEGATEISPGTGIYEGGIDAAIDGVLSGKYSSLDFRFFVGHRQYTKGGLEEAVRQSKYQPIACSRPLVLKQCIKLPKPLWHEIMEFCGGELKEISKLEFAKRDDLQ</sequence>
<proteinExistence type="predicted"/>
<dbReference type="PANTHER" id="PTHR31984">
    <property type="entry name" value="TRANSPORTER, PUTATIVE (DUF179)-RELATED"/>
    <property type="match status" value="1"/>
</dbReference>
<dbReference type="Proteomes" id="UP000266841">
    <property type="component" value="Unassembled WGS sequence"/>
</dbReference>
<feature type="compositionally biased region" description="Polar residues" evidence="1">
    <location>
        <begin position="29"/>
        <end position="41"/>
    </location>
</feature>
<evidence type="ECO:0000313" key="2">
    <source>
        <dbReference type="EMBL" id="EJK45752.1"/>
    </source>
</evidence>
<dbReference type="Pfam" id="PF02622">
    <property type="entry name" value="DUF179"/>
    <property type="match status" value="1"/>
</dbReference>
<dbReference type="PANTHER" id="PTHR31984:SF17">
    <property type="entry name" value="TRANSCRIPTIONAL REGULATOR"/>
    <property type="match status" value="1"/>
</dbReference>
<organism evidence="2 3">
    <name type="scientific">Thalassiosira oceanica</name>
    <name type="common">Marine diatom</name>
    <dbReference type="NCBI Taxonomy" id="159749"/>
    <lineage>
        <taxon>Eukaryota</taxon>
        <taxon>Sar</taxon>
        <taxon>Stramenopiles</taxon>
        <taxon>Ochrophyta</taxon>
        <taxon>Bacillariophyta</taxon>
        <taxon>Coscinodiscophyceae</taxon>
        <taxon>Thalassiosirophycidae</taxon>
        <taxon>Thalassiosirales</taxon>
        <taxon>Thalassiosiraceae</taxon>
        <taxon>Thalassiosira</taxon>
    </lineage>
</organism>
<dbReference type="AlphaFoldDB" id="K0RGT4"/>
<gene>
    <name evidence="2" type="ORF">THAOC_35617</name>
</gene>
<dbReference type="InterPro" id="IPR003774">
    <property type="entry name" value="AlgH-like"/>
</dbReference>
<accession>K0RGT4</accession>
<dbReference type="SUPFAM" id="SSF143456">
    <property type="entry name" value="VC0467-like"/>
    <property type="match status" value="1"/>
</dbReference>
<keyword evidence="3" id="KW-1185">Reference proteome</keyword>
<feature type="region of interest" description="Disordered" evidence="1">
    <location>
        <begin position="1"/>
        <end position="67"/>
    </location>
</feature>
<name>K0RGT4_THAOC</name>
<evidence type="ECO:0000256" key="1">
    <source>
        <dbReference type="SAM" id="MobiDB-lite"/>
    </source>
</evidence>
<comment type="caution">
    <text evidence="2">The sequence shown here is derived from an EMBL/GenBank/DDBJ whole genome shotgun (WGS) entry which is preliminary data.</text>
</comment>
<dbReference type="Gene3D" id="3.40.1740.10">
    <property type="entry name" value="VC0467-like"/>
    <property type="match status" value="1"/>
</dbReference>
<dbReference type="EMBL" id="AGNL01048271">
    <property type="protein sequence ID" value="EJK45752.1"/>
    <property type="molecule type" value="Genomic_DNA"/>
</dbReference>
<feature type="compositionally biased region" description="Basic and acidic residues" evidence="1">
    <location>
        <begin position="51"/>
        <end position="67"/>
    </location>
</feature>
<reference evidence="2 3" key="1">
    <citation type="journal article" date="2012" name="Genome Biol.">
        <title>Genome and low-iron response of an oceanic diatom adapted to chronic iron limitation.</title>
        <authorList>
            <person name="Lommer M."/>
            <person name="Specht M."/>
            <person name="Roy A.S."/>
            <person name="Kraemer L."/>
            <person name="Andreson R."/>
            <person name="Gutowska M.A."/>
            <person name="Wolf J."/>
            <person name="Bergner S.V."/>
            <person name="Schilhabel M.B."/>
            <person name="Klostermeier U.C."/>
            <person name="Beiko R.G."/>
            <person name="Rosenstiel P."/>
            <person name="Hippler M."/>
            <person name="Laroche J."/>
        </authorList>
    </citation>
    <scope>NUCLEOTIDE SEQUENCE [LARGE SCALE GENOMIC DNA]</scope>
    <source>
        <strain evidence="2 3">CCMP1005</strain>
    </source>
</reference>
<dbReference type="OrthoDB" id="272750at2759"/>
<feature type="region of interest" description="Disordered" evidence="1">
    <location>
        <begin position="136"/>
        <end position="177"/>
    </location>
</feature>
<dbReference type="eggNOG" id="ENOG502SAUU">
    <property type="taxonomic scope" value="Eukaryota"/>
</dbReference>
<protein>
    <submittedName>
        <fullName evidence="2">Uncharacterized protein</fullName>
    </submittedName>
</protein>
<dbReference type="OMA" id="WQEVCLV"/>
<feature type="compositionally biased region" description="Low complexity" evidence="1">
    <location>
        <begin position="145"/>
        <end position="159"/>
    </location>
</feature>
<evidence type="ECO:0000313" key="3">
    <source>
        <dbReference type="Proteomes" id="UP000266841"/>
    </source>
</evidence>